<feature type="compositionally biased region" description="Polar residues" evidence="1">
    <location>
        <begin position="315"/>
        <end position="355"/>
    </location>
</feature>
<dbReference type="AlphaFoldDB" id="K2RIB7"/>
<feature type="compositionally biased region" description="Basic and acidic residues" evidence="1">
    <location>
        <begin position="112"/>
        <end position="129"/>
    </location>
</feature>
<sequence>MDKIKDIFSPGHKQDADLLYGSPQSGNPATHAANTGKLSGEGSHLAGVRDPAHAQSAAAPGSGLASTVGTTKAHAKNDSLDPASSRVSAMPSNPAAEKDTGFASQVVNPDGAKNDEARDPGDQRYDETRYGNTGAVEPTPTRNSKGGVFEPVGGVSRSSERGQGIVGAEPSAGNLRPSEHADEDDITVASVRSGVIGDTPRSKELADSDIPVGPGSTSRSTAGTSHGATAADAARAAGSAAILGSGTERSFPLSGGTAKNTTTQDQQSNLGSTSHTTTGDHGTGSDYKGLAAAAAATAFAGHEHGGHGHRYDGPNTDSTNAGPTFTSGPHATETANRLDPQNSSALGSSSETTIPSPLGAAGATHARTTYDDQRAPAPHTSSTTHASGVGMPGAYPDSAAATPAYEEPTNTTDTSREHHYARDAAVAGAGAAAAGGLYEAHNKGSTETDPATFTHGPHKSNIANIVDPRVLPDPSKMKGHHAQSTETDPASKTVGPHSSNVANVLDPRVLPEPEKMKQHTTAGPHHSDTLNRVDPRVDSDLSKQTSQHHDGRDAAVAGGLSAGAAGAYAAAQHQGEKNPYTSHAVDPRVHGSTATSDVPSRTSSTKAGWFAGPTGSAVDPSKDLSATSAGNAGSTGFGGPGATQPPQQHNHGHDAAVAGGLGFSGAGAGHAYEQHKADKAAEHYPATTAAQQQTSTSSTEPSGQHHYGRDAALAGGAGLVGTGAAYDYQKREAEKAEREHPYGTTTPVSGATGTQTRASGDPTRISGEASKHHYGRDAAAVGAVGAAGAGAYEFSKHDAEKADKERLKEAATAEKEHLKEADQDAKAHQKELEKEEKKHLKEVEKEEKKHQKELEKEEKKHQKELEKEEKKKHGGGLLGFLHRDKDKDKVKGEEKVVDPTTTADKRHRAEEAVGATGVAGAGAAAYEHHENGKHDRNRLHKDPPADHVRGHGGEHYGTDGRTGQAGAVSGLQGARAGEPRAVQPGEKEGVVVEPHTGLPMNVGKYGSGAGGTDGNETIHGLHGHGPGTDEPGVNLASQGSAQGGNIGTDWQGIKKANTPY</sequence>
<feature type="region of interest" description="Disordered" evidence="1">
    <location>
        <begin position="929"/>
        <end position="1060"/>
    </location>
</feature>
<evidence type="ECO:0000313" key="3">
    <source>
        <dbReference type="Proteomes" id="UP000007129"/>
    </source>
</evidence>
<dbReference type="PANTHER" id="PTHR39606:SF1">
    <property type="entry name" value="CELL SURFACE PROTEIN"/>
    <property type="match status" value="1"/>
</dbReference>
<feature type="region of interest" description="Disordered" evidence="1">
    <location>
        <begin position="797"/>
        <end position="912"/>
    </location>
</feature>
<protein>
    <submittedName>
        <fullName evidence="2">Uncharacterized protein</fullName>
    </submittedName>
</protein>
<reference evidence="2 3" key="1">
    <citation type="journal article" date="2012" name="BMC Genomics">
        <title>Tools to kill: Genome of one of the most destructive plant pathogenic fungi Macrophomina phaseolina.</title>
        <authorList>
            <person name="Islam M.S."/>
            <person name="Haque M.S."/>
            <person name="Islam M.M."/>
            <person name="Emdad E.M."/>
            <person name="Halim A."/>
            <person name="Hossen Q.M.M."/>
            <person name="Hossain M.Z."/>
            <person name="Ahmed B."/>
            <person name="Rahim S."/>
            <person name="Rahman M.S."/>
            <person name="Alam M.M."/>
            <person name="Hou S."/>
            <person name="Wan X."/>
            <person name="Saito J.A."/>
            <person name="Alam M."/>
        </authorList>
    </citation>
    <scope>NUCLEOTIDE SEQUENCE [LARGE SCALE GENOMIC DNA]</scope>
    <source>
        <strain evidence="2 3">MS6</strain>
    </source>
</reference>
<feature type="compositionally biased region" description="Polar residues" evidence="1">
    <location>
        <begin position="22"/>
        <end position="37"/>
    </location>
</feature>
<feature type="compositionally biased region" description="Basic and acidic residues" evidence="1">
    <location>
        <begin position="672"/>
        <end position="682"/>
    </location>
</feature>
<evidence type="ECO:0000256" key="1">
    <source>
        <dbReference type="SAM" id="MobiDB-lite"/>
    </source>
</evidence>
<feature type="compositionally biased region" description="Basic and acidic residues" evidence="1">
    <location>
        <begin position="797"/>
        <end position="871"/>
    </location>
</feature>
<dbReference type="VEuPathDB" id="FungiDB:MPH_10312"/>
<feature type="compositionally biased region" description="Basic and acidic residues" evidence="1">
    <location>
        <begin position="731"/>
        <end position="741"/>
    </location>
</feature>
<feature type="region of interest" description="Disordered" evidence="1">
    <location>
        <begin position="1"/>
        <end position="552"/>
    </location>
</feature>
<feature type="compositionally biased region" description="Basic and acidic residues" evidence="1">
    <location>
        <begin position="525"/>
        <end position="552"/>
    </location>
</feature>
<feature type="compositionally biased region" description="Low complexity" evidence="1">
    <location>
        <begin position="686"/>
        <end position="699"/>
    </location>
</feature>
<feature type="compositionally biased region" description="Polar residues" evidence="1">
    <location>
        <begin position="592"/>
        <end position="606"/>
    </location>
</feature>
<organism evidence="2 3">
    <name type="scientific">Macrophomina phaseolina (strain MS6)</name>
    <name type="common">Charcoal rot fungus</name>
    <dbReference type="NCBI Taxonomy" id="1126212"/>
    <lineage>
        <taxon>Eukaryota</taxon>
        <taxon>Fungi</taxon>
        <taxon>Dikarya</taxon>
        <taxon>Ascomycota</taxon>
        <taxon>Pezizomycotina</taxon>
        <taxon>Dothideomycetes</taxon>
        <taxon>Dothideomycetes incertae sedis</taxon>
        <taxon>Botryosphaeriales</taxon>
        <taxon>Botryosphaeriaceae</taxon>
        <taxon>Macrophomina</taxon>
    </lineage>
</organism>
<dbReference type="OrthoDB" id="2590867at2759"/>
<gene>
    <name evidence="2" type="ORF">MPH_10312</name>
</gene>
<feature type="compositionally biased region" description="Polar residues" evidence="1">
    <location>
        <begin position="743"/>
        <end position="758"/>
    </location>
</feature>
<evidence type="ECO:0000313" key="2">
    <source>
        <dbReference type="EMBL" id="EKG12562.1"/>
    </source>
</evidence>
<dbReference type="HOGENOM" id="CLU_289358_0_0_1"/>
<comment type="caution">
    <text evidence="2">The sequence shown here is derived from an EMBL/GenBank/DDBJ whole genome shotgun (WGS) entry which is preliminary data.</text>
</comment>
<name>K2RIB7_MACPH</name>
<feature type="compositionally biased region" description="Gly residues" evidence="1">
    <location>
        <begin position="659"/>
        <end position="668"/>
    </location>
</feature>
<dbReference type="EMBL" id="AHHD01000447">
    <property type="protein sequence ID" value="EKG12562.1"/>
    <property type="molecule type" value="Genomic_DNA"/>
</dbReference>
<feature type="compositionally biased region" description="Basic and acidic residues" evidence="1">
    <location>
        <begin position="1"/>
        <end position="16"/>
    </location>
</feature>
<feature type="region of interest" description="Disordered" evidence="1">
    <location>
        <begin position="568"/>
        <end position="709"/>
    </location>
</feature>
<dbReference type="Proteomes" id="UP000007129">
    <property type="component" value="Unassembled WGS sequence"/>
</dbReference>
<feature type="compositionally biased region" description="Polar residues" evidence="1">
    <location>
        <begin position="257"/>
        <end position="270"/>
    </location>
</feature>
<feature type="compositionally biased region" description="Low complexity" evidence="1">
    <location>
        <begin position="271"/>
        <end position="300"/>
    </location>
</feature>
<accession>K2RIB7</accession>
<feature type="compositionally biased region" description="Basic and acidic residues" evidence="1">
    <location>
        <begin position="929"/>
        <end position="958"/>
    </location>
</feature>
<dbReference type="eggNOG" id="ENOG502SF71">
    <property type="taxonomic scope" value="Eukaryota"/>
</dbReference>
<proteinExistence type="predicted"/>
<dbReference type="STRING" id="1126212.K2RIB7"/>
<dbReference type="PANTHER" id="PTHR39606">
    <property type="entry name" value="SURFACE PROTEIN, PUTATIVE-RELATED"/>
    <property type="match status" value="1"/>
</dbReference>
<dbReference type="InParanoid" id="K2RIB7"/>
<feature type="compositionally biased region" description="Low complexity" evidence="1">
    <location>
        <begin position="424"/>
        <end position="436"/>
    </location>
</feature>
<feature type="compositionally biased region" description="Basic and acidic residues" evidence="1">
    <location>
        <begin position="881"/>
        <end position="911"/>
    </location>
</feature>
<feature type="region of interest" description="Disordered" evidence="1">
    <location>
        <begin position="731"/>
        <end position="769"/>
    </location>
</feature>
<feature type="compositionally biased region" description="Polar residues" evidence="1">
    <location>
        <begin position="482"/>
        <end position="502"/>
    </location>
</feature>
<feature type="compositionally biased region" description="Low complexity" evidence="1">
    <location>
        <begin position="215"/>
        <end position="247"/>
    </location>
</feature>
<feature type="compositionally biased region" description="Basic and acidic residues" evidence="1">
    <location>
        <begin position="301"/>
        <end position="312"/>
    </location>
</feature>